<protein>
    <submittedName>
        <fullName evidence="2">Putative signal transducing protein</fullName>
    </submittedName>
</protein>
<dbReference type="SUPFAM" id="SSF54913">
    <property type="entry name" value="GlnB-like"/>
    <property type="match status" value="1"/>
</dbReference>
<evidence type="ECO:0000259" key="1">
    <source>
        <dbReference type="Pfam" id="PF09413"/>
    </source>
</evidence>
<dbReference type="InterPro" id="IPR018551">
    <property type="entry name" value="DUF2007"/>
</dbReference>
<accession>A0A1I6RIR5</accession>
<dbReference type="Pfam" id="PF09413">
    <property type="entry name" value="DUF2007"/>
    <property type="match status" value="1"/>
</dbReference>
<organism evidence="2 3">
    <name type="scientific">Sulfitobacter marinus</name>
    <dbReference type="NCBI Taxonomy" id="394264"/>
    <lineage>
        <taxon>Bacteria</taxon>
        <taxon>Pseudomonadati</taxon>
        <taxon>Pseudomonadota</taxon>
        <taxon>Alphaproteobacteria</taxon>
        <taxon>Rhodobacterales</taxon>
        <taxon>Roseobacteraceae</taxon>
        <taxon>Sulfitobacter</taxon>
    </lineage>
</organism>
<gene>
    <name evidence="2" type="ORF">SAMN04488040_1261</name>
</gene>
<keyword evidence="3" id="KW-1185">Reference proteome</keyword>
<evidence type="ECO:0000313" key="3">
    <source>
        <dbReference type="Proteomes" id="UP000199239"/>
    </source>
</evidence>
<dbReference type="EMBL" id="FPAJ01000002">
    <property type="protein sequence ID" value="SFS64378.1"/>
    <property type="molecule type" value="Genomic_DNA"/>
</dbReference>
<dbReference type="Gene3D" id="3.30.70.790">
    <property type="entry name" value="UreE, C-terminal domain"/>
    <property type="match status" value="1"/>
</dbReference>
<feature type="domain" description="DUF2007" evidence="1">
    <location>
        <begin position="19"/>
        <end position="82"/>
    </location>
</feature>
<reference evidence="3" key="1">
    <citation type="submission" date="2016-10" db="EMBL/GenBank/DDBJ databases">
        <authorList>
            <person name="Varghese N."/>
            <person name="Submissions S."/>
        </authorList>
    </citation>
    <scope>NUCLEOTIDE SEQUENCE [LARGE SCALE GENOMIC DNA]</scope>
    <source>
        <strain evidence="3">DSM 23422</strain>
    </source>
</reference>
<dbReference type="AlphaFoldDB" id="A0A1I6RIR5"/>
<dbReference type="Proteomes" id="UP000199239">
    <property type="component" value="Unassembled WGS sequence"/>
</dbReference>
<proteinExistence type="predicted"/>
<evidence type="ECO:0000313" key="2">
    <source>
        <dbReference type="EMBL" id="SFS64378.1"/>
    </source>
</evidence>
<sequence length="91" mass="10089">MTPSEGSTIWRDCTYISVMKELLRTTDPTIIAFASALLQGEDIDCFPLDVNMSVLEGGIGIFPRRLMVHEDKHSAALRVLRDNDIPTGLPD</sequence>
<name>A0A1I6RIR5_9RHOB</name>
<dbReference type="InterPro" id="IPR011322">
    <property type="entry name" value="N-reg_PII-like_a/b"/>
</dbReference>
<dbReference type="STRING" id="394264.SAMN04488040_1261"/>